<evidence type="ECO:0000313" key="3">
    <source>
        <dbReference type="Proteomes" id="UP000721861"/>
    </source>
</evidence>
<evidence type="ECO:0000256" key="1">
    <source>
        <dbReference type="SAM" id="SignalP"/>
    </source>
</evidence>
<dbReference type="PANTHER" id="PTHR47197">
    <property type="entry name" value="PROTEIN NIRF"/>
    <property type="match status" value="1"/>
</dbReference>
<keyword evidence="3" id="KW-1185">Reference proteome</keyword>
<feature type="chain" id="PRO_5046739213" description="Cell surface protein" evidence="1">
    <location>
        <begin position="19"/>
        <end position="359"/>
    </location>
</feature>
<evidence type="ECO:0000313" key="2">
    <source>
        <dbReference type="EMBL" id="MBS2212312.1"/>
    </source>
</evidence>
<dbReference type="PROSITE" id="PS51257">
    <property type="entry name" value="PROKAR_LIPOPROTEIN"/>
    <property type="match status" value="1"/>
</dbReference>
<dbReference type="InterPro" id="IPR051200">
    <property type="entry name" value="Host-pathogen_enzymatic-act"/>
</dbReference>
<dbReference type="Proteomes" id="UP000721861">
    <property type="component" value="Unassembled WGS sequence"/>
</dbReference>
<proteinExistence type="predicted"/>
<protein>
    <recommendedName>
        <fullName evidence="4">Cell surface protein</fullName>
    </recommendedName>
</protein>
<gene>
    <name evidence="2" type="ORF">KEM09_12925</name>
</gene>
<reference evidence="2 3" key="1">
    <citation type="journal article" date="2014" name="Int. J. Syst. Evol. Microbiol.">
        <title>Carboxylicivirga gen. nov. in the family Marinilabiliaceae with two novel species, Carboxylicivirga mesophila sp. nov. and Carboxylicivirga taeanensis sp. nov., and reclassification of Cytophaga fermentans as Saccharicrinis fermentans gen. nov., comb. nov.</title>
        <authorList>
            <person name="Yang S.H."/>
            <person name="Seo H.S."/>
            <person name="Woo J.H."/>
            <person name="Oh H.M."/>
            <person name="Jang H."/>
            <person name="Lee J.H."/>
            <person name="Kim S.J."/>
            <person name="Kwon K.K."/>
        </authorList>
    </citation>
    <scope>NUCLEOTIDE SEQUENCE [LARGE SCALE GENOMIC DNA]</scope>
    <source>
        <strain evidence="2 3">JCM 18290</strain>
    </source>
</reference>
<dbReference type="InterPro" id="IPR015943">
    <property type="entry name" value="WD40/YVTN_repeat-like_dom_sf"/>
</dbReference>
<dbReference type="Gene3D" id="2.130.10.10">
    <property type="entry name" value="YVTN repeat-like/Quinoprotein amine dehydrogenase"/>
    <property type="match status" value="1"/>
</dbReference>
<name>A0ABS5KBU6_9BACT</name>
<dbReference type="PANTHER" id="PTHR47197:SF3">
    <property type="entry name" value="DIHYDRO-HEME D1 DEHYDROGENASE"/>
    <property type="match status" value="1"/>
</dbReference>
<keyword evidence="1" id="KW-0732">Signal</keyword>
<sequence length="359" mass="39474">MKKLFIALGFASALGFTACNDVSIYNLEEHQGAFILNQGTSNGSISYYNYEREECKNDIYNAIGAGASAMAINKTSDFTKGIAYVAVPSENSIEMINLEGFIGAGSIEDFTAPVDVMTTGGSIIYVAHGESNVSAYDLESNSIVKTYEVAQGPKKLISSGKYLYAACKGGGDGAKVHVIDMSNQAKVDTVDLVFNNPIDMVVDIDRKVWVYCNGDTQGLIKLDRQFVTEEIGEEDDKRDTTYLTNEPIDFDLGPKLADSPHPLTISNDGRTLYYVYGKLCENSVYIDKDEEEELSTAAIVTGDYANEPFRGIDYDSRRRRLMALTTNGELVVLGKSEDMWSAKEVYKVGAKPIMTRFNF</sequence>
<accession>A0ABS5KBU6</accession>
<comment type="caution">
    <text evidence="2">The sequence shown here is derived from an EMBL/GenBank/DDBJ whole genome shotgun (WGS) entry which is preliminary data.</text>
</comment>
<dbReference type="EMBL" id="JAGUCN010000014">
    <property type="protein sequence ID" value="MBS2212312.1"/>
    <property type="molecule type" value="Genomic_DNA"/>
</dbReference>
<dbReference type="RefSeq" id="WP_212228894.1">
    <property type="nucleotide sequence ID" value="NZ_JAGUCN010000014.1"/>
</dbReference>
<dbReference type="SUPFAM" id="SSF63825">
    <property type="entry name" value="YWTD domain"/>
    <property type="match status" value="1"/>
</dbReference>
<feature type="signal peptide" evidence="1">
    <location>
        <begin position="1"/>
        <end position="18"/>
    </location>
</feature>
<evidence type="ECO:0008006" key="4">
    <source>
        <dbReference type="Google" id="ProtNLM"/>
    </source>
</evidence>
<organism evidence="2 3">
    <name type="scientific">Carboxylicivirga mesophila</name>
    <dbReference type="NCBI Taxonomy" id="1166478"/>
    <lineage>
        <taxon>Bacteria</taxon>
        <taxon>Pseudomonadati</taxon>
        <taxon>Bacteroidota</taxon>
        <taxon>Bacteroidia</taxon>
        <taxon>Marinilabiliales</taxon>
        <taxon>Marinilabiliaceae</taxon>
        <taxon>Carboxylicivirga</taxon>
    </lineage>
</organism>